<name>A0A2G0CJJ8_9BACT</name>
<sequence length="86" mass="9853">MNSMTQVTPPAMASRSAALMQNLSSELRLPGHRLHPFTRLREDLFLDTLDIELLVAGLESRLEYYLTEEEASQIETVGDLQQFFLR</sequence>
<proteinExistence type="predicted"/>
<evidence type="ECO:0000313" key="2">
    <source>
        <dbReference type="Proteomes" id="UP000226437"/>
    </source>
</evidence>
<dbReference type="SUPFAM" id="SSF47336">
    <property type="entry name" value="ACP-like"/>
    <property type="match status" value="1"/>
</dbReference>
<accession>A0A2G0CJJ8</accession>
<organism evidence="1 2">
    <name type="scientific">Neolewinella marina</name>
    <dbReference type="NCBI Taxonomy" id="438751"/>
    <lineage>
        <taxon>Bacteria</taxon>
        <taxon>Pseudomonadati</taxon>
        <taxon>Bacteroidota</taxon>
        <taxon>Saprospiria</taxon>
        <taxon>Saprospirales</taxon>
        <taxon>Lewinellaceae</taxon>
        <taxon>Neolewinella</taxon>
    </lineage>
</organism>
<dbReference type="Proteomes" id="UP000226437">
    <property type="component" value="Unassembled WGS sequence"/>
</dbReference>
<evidence type="ECO:0000313" key="1">
    <source>
        <dbReference type="EMBL" id="PHL00144.1"/>
    </source>
</evidence>
<protein>
    <recommendedName>
        <fullName evidence="3">Acyl carrier protein</fullName>
    </recommendedName>
</protein>
<comment type="caution">
    <text evidence="1">The sequence shown here is derived from an EMBL/GenBank/DDBJ whole genome shotgun (WGS) entry which is preliminary data.</text>
</comment>
<dbReference type="Gene3D" id="1.10.1200.10">
    <property type="entry name" value="ACP-like"/>
    <property type="match status" value="1"/>
</dbReference>
<evidence type="ECO:0008006" key="3">
    <source>
        <dbReference type="Google" id="ProtNLM"/>
    </source>
</evidence>
<reference evidence="1 2" key="1">
    <citation type="submission" date="2017-10" db="EMBL/GenBank/DDBJ databases">
        <title>The draft genome sequence of Lewinella marina KCTC 32374.</title>
        <authorList>
            <person name="Wang K."/>
        </authorList>
    </citation>
    <scope>NUCLEOTIDE SEQUENCE [LARGE SCALE GENOMIC DNA]</scope>
    <source>
        <strain evidence="1 2">MKG-38</strain>
    </source>
</reference>
<dbReference type="AlphaFoldDB" id="A0A2G0CJJ8"/>
<dbReference type="EMBL" id="PDLO01000001">
    <property type="protein sequence ID" value="PHL00144.1"/>
    <property type="molecule type" value="Genomic_DNA"/>
</dbReference>
<gene>
    <name evidence="1" type="ORF">CGL56_03635</name>
</gene>
<dbReference type="InterPro" id="IPR036736">
    <property type="entry name" value="ACP-like_sf"/>
</dbReference>
<keyword evidence="2" id="KW-1185">Reference proteome</keyword>